<evidence type="ECO:0000256" key="4">
    <source>
        <dbReference type="ARBA" id="ARBA00022692"/>
    </source>
</evidence>
<dbReference type="RefSeq" id="XP_017993451.1">
    <property type="nucleotide sequence ID" value="XM_018136725.1"/>
</dbReference>
<dbReference type="InterPro" id="IPR017871">
    <property type="entry name" value="ABC_transporter-like_CS"/>
</dbReference>
<dbReference type="InterPro" id="IPR027417">
    <property type="entry name" value="P-loop_NTPase"/>
</dbReference>
<dbReference type="GO" id="GO:0016887">
    <property type="term" value="F:ATP hydrolysis activity"/>
    <property type="evidence" value="ECO:0007669"/>
    <property type="project" value="InterPro"/>
</dbReference>
<gene>
    <name evidence="11" type="ORF">Malapachy_2233</name>
</gene>
<dbReference type="OrthoDB" id="66620at2759"/>
<organism evidence="11 12">
    <name type="scientific">Malassezia pachydermatis</name>
    <dbReference type="NCBI Taxonomy" id="77020"/>
    <lineage>
        <taxon>Eukaryota</taxon>
        <taxon>Fungi</taxon>
        <taxon>Dikarya</taxon>
        <taxon>Basidiomycota</taxon>
        <taxon>Ustilaginomycotina</taxon>
        <taxon>Malasseziomycetes</taxon>
        <taxon>Malasseziales</taxon>
        <taxon>Malasseziaceae</taxon>
        <taxon>Malassezia</taxon>
    </lineage>
</organism>
<dbReference type="GO" id="GO:0005524">
    <property type="term" value="F:ATP binding"/>
    <property type="evidence" value="ECO:0007669"/>
    <property type="project" value="UniProtKB-KW"/>
</dbReference>
<dbReference type="Pfam" id="PF01061">
    <property type="entry name" value="ABC2_membrane"/>
    <property type="match status" value="1"/>
</dbReference>
<dbReference type="GeneID" id="28728600"/>
<comment type="caution">
    <text evidence="11">The sequence shown here is derived from an EMBL/GenBank/DDBJ whole genome shotgun (WGS) entry which is preliminary data.</text>
</comment>
<dbReference type="PROSITE" id="PS00211">
    <property type="entry name" value="ABC_TRANSPORTER_1"/>
    <property type="match status" value="1"/>
</dbReference>
<dbReference type="PANTHER" id="PTHR48042">
    <property type="entry name" value="ABC TRANSPORTER G FAMILY MEMBER 11"/>
    <property type="match status" value="1"/>
</dbReference>
<evidence type="ECO:0000256" key="5">
    <source>
        <dbReference type="ARBA" id="ARBA00022741"/>
    </source>
</evidence>
<dbReference type="EMBL" id="LGAV01000002">
    <property type="protein sequence ID" value="KOS15819.1"/>
    <property type="molecule type" value="Genomic_DNA"/>
</dbReference>
<proteinExistence type="inferred from homology"/>
<dbReference type="SUPFAM" id="SSF52540">
    <property type="entry name" value="P-loop containing nucleoside triphosphate hydrolases"/>
    <property type="match status" value="1"/>
</dbReference>
<feature type="transmembrane region" description="Helical" evidence="9">
    <location>
        <begin position="434"/>
        <end position="460"/>
    </location>
</feature>
<keyword evidence="7 9" id="KW-1133">Transmembrane helix</keyword>
<dbReference type="InterPro" id="IPR003439">
    <property type="entry name" value="ABC_transporter-like_ATP-bd"/>
</dbReference>
<keyword evidence="6" id="KW-0067">ATP-binding</keyword>
<feature type="transmembrane region" description="Helical" evidence="9">
    <location>
        <begin position="475"/>
        <end position="506"/>
    </location>
</feature>
<feature type="transmembrane region" description="Helical" evidence="9">
    <location>
        <begin position="590"/>
        <end position="612"/>
    </location>
</feature>
<dbReference type="Pfam" id="PF00005">
    <property type="entry name" value="ABC_tran"/>
    <property type="match status" value="1"/>
</dbReference>
<dbReference type="Proteomes" id="UP000037751">
    <property type="component" value="Unassembled WGS sequence"/>
</dbReference>
<evidence type="ECO:0000256" key="1">
    <source>
        <dbReference type="ARBA" id="ARBA00004141"/>
    </source>
</evidence>
<keyword evidence="3" id="KW-0813">Transport</keyword>
<dbReference type="STRING" id="77020.A0A0M9VQS0"/>
<dbReference type="PANTHER" id="PTHR48042:SF11">
    <property type="entry name" value="ABC TRANSPORTER G FAMILY MEMBER 11"/>
    <property type="match status" value="1"/>
</dbReference>
<dbReference type="Gene3D" id="3.40.50.300">
    <property type="entry name" value="P-loop containing nucleotide triphosphate hydrolases"/>
    <property type="match status" value="1"/>
</dbReference>
<dbReference type="AlphaFoldDB" id="A0A0M9VQS0"/>
<dbReference type="VEuPathDB" id="FungiDB:Malapachy_2233"/>
<evidence type="ECO:0000313" key="12">
    <source>
        <dbReference type="Proteomes" id="UP000037751"/>
    </source>
</evidence>
<feature type="transmembrane region" description="Helical" evidence="9">
    <location>
        <begin position="356"/>
        <end position="380"/>
    </location>
</feature>
<comment type="similarity">
    <text evidence="2">Belongs to the ABC transporter superfamily. ABCG family. Eye pigment precursor importer (TC 3.A.1.204) subfamily.</text>
</comment>
<protein>
    <submittedName>
        <fullName evidence="11">p-loop containing nucleoside triphosphate hydrolase protein</fullName>
    </submittedName>
</protein>
<evidence type="ECO:0000256" key="2">
    <source>
        <dbReference type="ARBA" id="ARBA00005814"/>
    </source>
</evidence>
<accession>A0A0M9VQS0</accession>
<keyword evidence="4 9" id="KW-0812">Transmembrane</keyword>
<feature type="domain" description="ABC transporter" evidence="10">
    <location>
        <begin position="4"/>
        <end position="257"/>
    </location>
</feature>
<dbReference type="InterPro" id="IPR052215">
    <property type="entry name" value="Plant_ABCG"/>
</dbReference>
<sequence>MSRLAWTDVTYTIKKKRSFRPFKKGTRESTTVSKVTLLDSISGQVKGGEMLAIMGPSGAGKSTLLDVLADRKQATSGIIQVPGDHPVKSISNYVEQHDALLGVLTVRETLWYSAKLSMDKSSTAAEINERVDAVLDGLGLRGVAHNKIGTPIQRGISGGQKRRVTIGCSLVTMPSLLFLDEPTSGLDIHTAYAVMHSIQTFAKSYNIAIVATIHSPNWDIFRLFSEVMLLAHGKTVYYGPIELVAPYFELNGQPCATFTNPADHMMRLVSDDFKLVHKTGDMEADAGTDGDMSVLQWAERWKATGIQFLRERKQDVKVEYDVGKDDVHDLRFNKHSFWSTTWTLSHRNLINYLRNMLAYGVRFAMYIGIGVLLATVWVNLPQNDAHVQDRLSVHFFAVAFLGFMSVGGIPSFLEERGVLIRERSNGLYGPGAFTLANTIMTLPFLFICSLVFAILCYWSIGLHPGGVPFWRWLAFLYLGVVAAEMQSLLIAALVPIFIAALALVAFVNGFWMCTQGYFIRTVNLPRFWYYWAHFINYETYAFALLARTDLMGLQFPCNDCTCQWPVSAEDKCASSGDSIIKGLQLNEVDLGGQAAILVCIVIIYRLVFYAILKLQRA</sequence>
<comment type="subcellular location">
    <subcellularLocation>
        <location evidence="1">Membrane</location>
        <topology evidence="1">Multi-pass membrane protein</topology>
    </subcellularLocation>
</comment>
<dbReference type="InterPro" id="IPR003593">
    <property type="entry name" value="AAA+_ATPase"/>
</dbReference>
<dbReference type="Pfam" id="PF19055">
    <property type="entry name" value="ABC2_membrane_7"/>
    <property type="match status" value="1"/>
</dbReference>
<feature type="transmembrane region" description="Helical" evidence="9">
    <location>
        <begin position="527"/>
        <end position="546"/>
    </location>
</feature>
<dbReference type="PROSITE" id="PS50893">
    <property type="entry name" value="ABC_TRANSPORTER_2"/>
    <property type="match status" value="1"/>
</dbReference>
<keyword evidence="5" id="KW-0547">Nucleotide-binding</keyword>
<reference evidence="11 12" key="1">
    <citation type="submission" date="2015-07" db="EMBL/GenBank/DDBJ databases">
        <title>Draft Genome Sequence of Malassezia furfur CBS1878 and Malassezia pachydermatis CBS1879.</title>
        <authorList>
            <person name="Triana S."/>
            <person name="Ohm R."/>
            <person name="Gonzalez A."/>
            <person name="DeCock H."/>
            <person name="Restrepo S."/>
            <person name="Celis A."/>
        </authorList>
    </citation>
    <scope>NUCLEOTIDE SEQUENCE [LARGE SCALE GENOMIC DNA]</scope>
    <source>
        <strain evidence="11 12">CBS 1879</strain>
    </source>
</reference>
<evidence type="ECO:0000256" key="9">
    <source>
        <dbReference type="SAM" id="Phobius"/>
    </source>
</evidence>
<evidence type="ECO:0000256" key="7">
    <source>
        <dbReference type="ARBA" id="ARBA00022989"/>
    </source>
</evidence>
<dbReference type="InterPro" id="IPR043926">
    <property type="entry name" value="ABCG_dom"/>
</dbReference>
<keyword evidence="12" id="KW-1185">Reference proteome</keyword>
<evidence type="ECO:0000259" key="10">
    <source>
        <dbReference type="PROSITE" id="PS50893"/>
    </source>
</evidence>
<dbReference type="InterPro" id="IPR013525">
    <property type="entry name" value="ABC2_TM"/>
</dbReference>
<name>A0A0M9VQS0_9BASI</name>
<feature type="transmembrane region" description="Helical" evidence="9">
    <location>
        <begin position="392"/>
        <end position="413"/>
    </location>
</feature>
<evidence type="ECO:0000313" key="11">
    <source>
        <dbReference type="EMBL" id="KOS15819.1"/>
    </source>
</evidence>
<keyword evidence="11" id="KW-0378">Hydrolase</keyword>
<keyword evidence="8 9" id="KW-0472">Membrane</keyword>
<evidence type="ECO:0000256" key="8">
    <source>
        <dbReference type="ARBA" id="ARBA00023136"/>
    </source>
</evidence>
<evidence type="ECO:0000256" key="6">
    <source>
        <dbReference type="ARBA" id="ARBA00022840"/>
    </source>
</evidence>
<dbReference type="GO" id="GO:0016020">
    <property type="term" value="C:membrane"/>
    <property type="evidence" value="ECO:0007669"/>
    <property type="project" value="UniProtKB-SubCell"/>
</dbReference>
<dbReference type="SMART" id="SM00382">
    <property type="entry name" value="AAA"/>
    <property type="match status" value="1"/>
</dbReference>
<dbReference type="GO" id="GO:0140359">
    <property type="term" value="F:ABC-type transporter activity"/>
    <property type="evidence" value="ECO:0007669"/>
    <property type="project" value="InterPro"/>
</dbReference>
<evidence type="ECO:0000256" key="3">
    <source>
        <dbReference type="ARBA" id="ARBA00022448"/>
    </source>
</evidence>